<accession>A0ABR8UZJ0</accession>
<proteinExistence type="predicted"/>
<reference evidence="2 3" key="1">
    <citation type="submission" date="2020-08" db="EMBL/GenBank/DDBJ databases">
        <title>A Genomic Blueprint of the Chicken Gut Microbiome.</title>
        <authorList>
            <person name="Gilroy R."/>
            <person name="Ravi A."/>
            <person name="Getino M."/>
            <person name="Pursley I."/>
            <person name="Horton D.L."/>
            <person name="Alikhan N.-F."/>
            <person name="Baker D."/>
            <person name="Gharbi K."/>
            <person name="Hall N."/>
            <person name="Watson M."/>
            <person name="Adriaenssens E.M."/>
            <person name="Foster-Nyarko E."/>
            <person name="Jarju S."/>
            <person name="Secka A."/>
            <person name="Antonio M."/>
            <person name="Oren A."/>
            <person name="Chaudhuri R."/>
            <person name="La Ragione R.M."/>
            <person name="Hildebrand F."/>
            <person name="Pallen M.J."/>
        </authorList>
    </citation>
    <scope>NUCLEOTIDE SEQUENCE [LARGE SCALE GENOMIC DNA]</scope>
    <source>
        <strain evidence="2 3">Sa2CUA8</strain>
    </source>
</reference>
<comment type="caution">
    <text evidence="2">The sequence shown here is derived from an EMBL/GenBank/DDBJ whole genome shotgun (WGS) entry which is preliminary data.</text>
</comment>
<protein>
    <submittedName>
        <fullName evidence="2">Uncharacterized protein</fullName>
    </submittedName>
</protein>
<evidence type="ECO:0000313" key="2">
    <source>
        <dbReference type="EMBL" id="MBD7997957.1"/>
    </source>
</evidence>
<keyword evidence="3" id="KW-1185">Reference proteome</keyword>
<gene>
    <name evidence="2" type="ORF">H9640_05280</name>
</gene>
<evidence type="ECO:0000256" key="1">
    <source>
        <dbReference type="SAM" id="MobiDB-lite"/>
    </source>
</evidence>
<sequence>MSTASPMATAEQTPAAAPPATPISPFDGATRAGALLLAAAGELDPAILPAGFHYVETVDLDLSESTSSVYVQGQPGEQGPGLYVHAVHAGVTVESLGDDWTPEAVPELSGEETVTVASDPVGQDRSVVTIDAPPAGMVRLIGDGVSRDELLATAERLLDSVG</sequence>
<feature type="compositionally biased region" description="Low complexity" evidence="1">
    <location>
        <begin position="1"/>
        <end position="15"/>
    </location>
</feature>
<organism evidence="2 3">
    <name type="scientific">Oerskovia gallyi</name>
    <dbReference type="NCBI Taxonomy" id="2762226"/>
    <lineage>
        <taxon>Bacteria</taxon>
        <taxon>Bacillati</taxon>
        <taxon>Actinomycetota</taxon>
        <taxon>Actinomycetes</taxon>
        <taxon>Micrococcales</taxon>
        <taxon>Cellulomonadaceae</taxon>
        <taxon>Oerskovia</taxon>
    </lineage>
</organism>
<feature type="region of interest" description="Disordered" evidence="1">
    <location>
        <begin position="1"/>
        <end position="24"/>
    </location>
</feature>
<dbReference type="EMBL" id="JACSQE010000003">
    <property type="protein sequence ID" value="MBD7997957.1"/>
    <property type="molecule type" value="Genomic_DNA"/>
</dbReference>
<name>A0ABR8UZJ0_9CELL</name>
<evidence type="ECO:0000313" key="3">
    <source>
        <dbReference type="Proteomes" id="UP000633601"/>
    </source>
</evidence>
<dbReference type="Proteomes" id="UP000633601">
    <property type="component" value="Unassembled WGS sequence"/>
</dbReference>
<dbReference type="RefSeq" id="WP_191789654.1">
    <property type="nucleotide sequence ID" value="NZ_JACSQE010000003.1"/>
</dbReference>